<dbReference type="SUPFAM" id="SSF88659">
    <property type="entry name" value="Sigma3 and sigma4 domains of RNA polymerase sigma factors"/>
    <property type="match status" value="1"/>
</dbReference>
<feature type="domain" description="RNA polymerase sigma-70" evidence="10">
    <location>
        <begin position="252"/>
        <end position="278"/>
    </location>
</feature>
<dbReference type="InterPro" id="IPR050813">
    <property type="entry name" value="Sigma-70_Factor"/>
</dbReference>
<protein>
    <recommendedName>
        <fullName evidence="7 8">RNA polymerase sigma factor RpoH</fullName>
    </recommendedName>
    <alternativeName>
        <fullName evidence="7">RNA polymerase sigma-32 factor</fullName>
    </alternativeName>
</protein>
<dbReference type="Proteomes" id="UP000051027">
    <property type="component" value="Unassembled WGS sequence"/>
</dbReference>
<dbReference type="HAMAP" id="MF_00961">
    <property type="entry name" value="Sigma70_RpoH"/>
    <property type="match status" value="1"/>
</dbReference>
<evidence type="ECO:0000259" key="10">
    <source>
        <dbReference type="PROSITE" id="PS00716"/>
    </source>
</evidence>
<dbReference type="FunFam" id="1.20.120.1810:FF:000001">
    <property type="entry name" value="RNA polymerase sigma factor RpoH"/>
    <property type="match status" value="1"/>
</dbReference>
<evidence type="ECO:0000256" key="4">
    <source>
        <dbReference type="ARBA" id="ARBA00023082"/>
    </source>
</evidence>
<dbReference type="PROSITE" id="PS00715">
    <property type="entry name" value="SIGMA70_1"/>
    <property type="match status" value="1"/>
</dbReference>
<dbReference type="Pfam" id="PF04542">
    <property type="entry name" value="Sigma70_r2"/>
    <property type="match status" value="1"/>
</dbReference>
<dbReference type="PIRSF" id="PIRSF000770">
    <property type="entry name" value="RNA_pol_sigma-SigE/K"/>
    <property type="match status" value="1"/>
</dbReference>
<dbReference type="InterPro" id="IPR014284">
    <property type="entry name" value="RNA_pol_sigma-70_dom"/>
</dbReference>
<feature type="domain" description="RNA polymerase sigma-70" evidence="9">
    <location>
        <begin position="78"/>
        <end position="91"/>
    </location>
</feature>
<name>A0A0R2UA96_9GAMM</name>
<dbReference type="SUPFAM" id="SSF88946">
    <property type="entry name" value="Sigma2 domain of RNA polymerase sigma factors"/>
    <property type="match status" value="1"/>
</dbReference>
<keyword evidence="1 7" id="KW-0963">Cytoplasm</keyword>
<evidence type="ECO:0000256" key="8">
    <source>
        <dbReference type="NCBIfam" id="TIGR02392"/>
    </source>
</evidence>
<keyword evidence="6 7" id="KW-0804">Transcription</keyword>
<keyword evidence="3 7" id="KW-0346">Stress response</keyword>
<organism evidence="11 12">
    <name type="scientific">SAR86 cluster bacterium BACL1 MAG-120820-bin45</name>
    <dbReference type="NCBI Taxonomy" id="1655612"/>
    <lineage>
        <taxon>Bacteria</taxon>
        <taxon>Pseudomonadati</taxon>
        <taxon>Pseudomonadota</taxon>
        <taxon>Gammaproteobacteria</taxon>
        <taxon>SAR86 cluster</taxon>
    </lineage>
</organism>
<dbReference type="InterPro" id="IPR007627">
    <property type="entry name" value="RNA_pol_sigma70_r2"/>
</dbReference>
<comment type="function">
    <text evidence="7">Sigma factors are initiation factors that promote the attachment of RNA polymerase to specific initiation sites and are then released. This sigma factor is involved in regulation of expression of heat shock genes.</text>
</comment>
<comment type="subcellular location">
    <subcellularLocation>
        <location evidence="7">Cytoplasm</location>
    </subcellularLocation>
</comment>
<feature type="region of interest" description="Sigma-70 factor domain-2" evidence="7">
    <location>
        <begin position="54"/>
        <end position="123"/>
    </location>
</feature>
<dbReference type="NCBIfam" id="TIGR02937">
    <property type="entry name" value="sigma70-ECF"/>
    <property type="match status" value="1"/>
</dbReference>
<dbReference type="InterPro" id="IPR007630">
    <property type="entry name" value="RNA_pol_sigma70_r4"/>
</dbReference>
<gene>
    <name evidence="7" type="primary">rpoH</name>
    <name evidence="11" type="ORF">ABS10_06005</name>
</gene>
<dbReference type="PROSITE" id="PS00716">
    <property type="entry name" value="SIGMA70_2"/>
    <property type="match status" value="1"/>
</dbReference>
<evidence type="ECO:0000256" key="2">
    <source>
        <dbReference type="ARBA" id="ARBA00023015"/>
    </source>
</evidence>
<comment type="similarity">
    <text evidence="7">Belongs to the sigma-70 factor family. RpoH subfamily.</text>
</comment>
<dbReference type="GO" id="GO:0009408">
    <property type="term" value="P:response to heat"/>
    <property type="evidence" value="ECO:0007669"/>
    <property type="project" value="UniProtKB-UniRule"/>
</dbReference>
<evidence type="ECO:0000256" key="3">
    <source>
        <dbReference type="ARBA" id="ARBA00023016"/>
    </source>
</evidence>
<dbReference type="GO" id="GO:0006352">
    <property type="term" value="P:DNA-templated transcription initiation"/>
    <property type="evidence" value="ECO:0007669"/>
    <property type="project" value="UniProtKB-UniRule"/>
</dbReference>
<dbReference type="InterPro" id="IPR013324">
    <property type="entry name" value="RNA_pol_sigma_r3/r4-like"/>
</dbReference>
<feature type="DNA-binding region" description="H-T-H motif" evidence="7">
    <location>
        <begin position="253"/>
        <end position="272"/>
    </location>
</feature>
<dbReference type="InterPro" id="IPR000943">
    <property type="entry name" value="RNA_pol_sigma70"/>
</dbReference>
<sequence length="286" mass="32545">MGTELQTITLATPGKDIESYLSCVHAIPILTPEQEKELALKLFENNDLEAARQLVLSHLRFVVHISRSYSGYGLPLADIIQEGNIGLMKAVDRFDPNKGVKIVSFAVHWIKAEIHEYILKNWRMVKIATTKAQRKLFFNLRSKKKTLDWFTKEEAEQIAKDLNVQVKDVLHMENRLTSHDSSFDGPVGSDDESDIMSPSQYLEDKSFSPEILVAEQEVSDHNSEELYMALAQLDERSKDIIARRYLADEKETLHDLADEYQISAERIRQIENGALKKLKAAMSNAA</sequence>
<feature type="short sequence motif" description="Interaction with polymerase core subunit RpoC" evidence="7">
    <location>
        <begin position="78"/>
        <end position="81"/>
    </location>
</feature>
<dbReference type="FunFam" id="1.10.10.10:FF:000285">
    <property type="entry name" value="RNA polymerase sigma factor RpoH"/>
    <property type="match status" value="1"/>
</dbReference>
<proteinExistence type="inferred from homology"/>
<comment type="caution">
    <text evidence="7">Lacks conserved residue(s) required for the propagation of feature annotation.</text>
</comment>
<keyword evidence="4 7" id="KW-0731">Sigma factor</keyword>
<dbReference type="NCBIfam" id="TIGR02392">
    <property type="entry name" value="rpoH_proteo"/>
    <property type="match status" value="1"/>
</dbReference>
<keyword evidence="2 7" id="KW-0805">Transcription regulation</keyword>
<comment type="caution">
    <text evidence="11">The sequence shown here is derived from an EMBL/GenBank/DDBJ whole genome shotgun (WGS) entry which is preliminary data.</text>
</comment>
<dbReference type="Gene3D" id="1.20.140.160">
    <property type="match status" value="1"/>
</dbReference>
<dbReference type="STRING" id="1655612.ABS10_06005"/>
<evidence type="ECO:0000313" key="12">
    <source>
        <dbReference type="Proteomes" id="UP000051027"/>
    </source>
</evidence>
<dbReference type="GO" id="GO:0016987">
    <property type="term" value="F:sigma factor activity"/>
    <property type="evidence" value="ECO:0007669"/>
    <property type="project" value="UniProtKB-UniRule"/>
</dbReference>
<evidence type="ECO:0000256" key="6">
    <source>
        <dbReference type="ARBA" id="ARBA00023163"/>
    </source>
</evidence>
<evidence type="ECO:0000256" key="1">
    <source>
        <dbReference type="ARBA" id="ARBA00022490"/>
    </source>
</evidence>
<dbReference type="AlphaFoldDB" id="A0A0R2UA96"/>
<dbReference type="NCBIfam" id="NF005143">
    <property type="entry name" value="PRK06596.1"/>
    <property type="match status" value="1"/>
</dbReference>
<evidence type="ECO:0000259" key="9">
    <source>
        <dbReference type="PROSITE" id="PS00715"/>
    </source>
</evidence>
<accession>A0A0R2UA96</accession>
<dbReference type="GO" id="GO:0003677">
    <property type="term" value="F:DNA binding"/>
    <property type="evidence" value="ECO:0007669"/>
    <property type="project" value="UniProtKB-UniRule"/>
</dbReference>
<reference evidence="11 12" key="1">
    <citation type="submission" date="2015-10" db="EMBL/GenBank/DDBJ databases">
        <title>Metagenome-Assembled Genomes uncover a global brackish microbiome.</title>
        <authorList>
            <person name="Hugerth L.W."/>
            <person name="Larsson J."/>
            <person name="Alneberg J."/>
            <person name="Lindh M.V."/>
            <person name="Legrand C."/>
            <person name="Pinhassi J."/>
            <person name="Andersson A.F."/>
        </authorList>
    </citation>
    <scope>NUCLEOTIDE SEQUENCE [LARGE SCALE GENOMIC DNA]</scope>
    <source>
        <strain evidence="11">BACL1 MAG-120820-bin45</strain>
    </source>
</reference>
<evidence type="ECO:0000256" key="7">
    <source>
        <dbReference type="HAMAP-Rule" id="MF_00961"/>
    </source>
</evidence>
<dbReference type="Gene3D" id="1.20.120.1810">
    <property type="match status" value="1"/>
</dbReference>
<evidence type="ECO:0000256" key="5">
    <source>
        <dbReference type="ARBA" id="ARBA00023125"/>
    </source>
</evidence>
<dbReference type="EMBL" id="LICS01000006">
    <property type="protein sequence ID" value="KRO96126.1"/>
    <property type="molecule type" value="Genomic_DNA"/>
</dbReference>
<dbReference type="Pfam" id="PF04545">
    <property type="entry name" value="Sigma70_r4"/>
    <property type="match status" value="1"/>
</dbReference>
<dbReference type="InterPro" id="IPR013325">
    <property type="entry name" value="RNA_pol_sigma_r2"/>
</dbReference>
<dbReference type="CDD" id="cd06171">
    <property type="entry name" value="Sigma70_r4"/>
    <property type="match status" value="1"/>
</dbReference>
<comment type="subunit">
    <text evidence="7">Interacts with the RNA polymerase core enzyme.</text>
</comment>
<keyword evidence="5 7" id="KW-0238">DNA-binding</keyword>
<evidence type="ECO:0000313" key="11">
    <source>
        <dbReference type="EMBL" id="KRO96126.1"/>
    </source>
</evidence>
<dbReference type="InterPro" id="IPR012759">
    <property type="entry name" value="RNA_pol_sigma_RpoH_proteobac"/>
</dbReference>
<dbReference type="PRINTS" id="PR00046">
    <property type="entry name" value="SIGMA70FCT"/>
</dbReference>
<dbReference type="PANTHER" id="PTHR30376:SF3">
    <property type="entry name" value="RNA POLYMERASE SIGMA FACTOR RPOH"/>
    <property type="match status" value="1"/>
</dbReference>
<dbReference type="GO" id="GO:0005737">
    <property type="term" value="C:cytoplasm"/>
    <property type="evidence" value="ECO:0007669"/>
    <property type="project" value="UniProtKB-SubCell"/>
</dbReference>
<dbReference type="PANTHER" id="PTHR30376">
    <property type="entry name" value="SIGMA FACTOR RPOH HEAT SHOCK RELATED"/>
    <property type="match status" value="1"/>
</dbReference>